<evidence type="ECO:0000313" key="3">
    <source>
        <dbReference type="Proteomes" id="UP001237156"/>
    </source>
</evidence>
<feature type="compositionally biased region" description="Low complexity" evidence="1">
    <location>
        <begin position="71"/>
        <end position="81"/>
    </location>
</feature>
<name>A0AAW6RK39_9BURK</name>
<feature type="region of interest" description="Disordered" evidence="1">
    <location>
        <begin position="71"/>
        <end position="96"/>
    </location>
</feature>
<gene>
    <name evidence="2" type="ORF">QB898_13165</name>
</gene>
<evidence type="ECO:0000256" key="1">
    <source>
        <dbReference type="SAM" id="MobiDB-lite"/>
    </source>
</evidence>
<proteinExistence type="predicted"/>
<dbReference type="Proteomes" id="UP001237156">
    <property type="component" value="Unassembled WGS sequence"/>
</dbReference>
<dbReference type="EMBL" id="JARVII010000086">
    <property type="protein sequence ID" value="MDG9700635.1"/>
    <property type="molecule type" value="Genomic_DNA"/>
</dbReference>
<protein>
    <submittedName>
        <fullName evidence="2">Uncharacterized protein</fullName>
    </submittedName>
</protein>
<keyword evidence="3" id="KW-1185">Reference proteome</keyword>
<dbReference type="RefSeq" id="WP_279525312.1">
    <property type="nucleotide sequence ID" value="NZ_JARVII010000086.1"/>
</dbReference>
<feature type="non-terminal residue" evidence="2">
    <location>
        <position position="1"/>
    </location>
</feature>
<reference evidence="2 3" key="1">
    <citation type="submission" date="2023-04" db="EMBL/GenBank/DDBJ databases">
        <title>Ottowia paracancer sp. nov., isolated from human stomach.</title>
        <authorList>
            <person name="Song Y."/>
        </authorList>
    </citation>
    <scope>NUCLEOTIDE SEQUENCE [LARGE SCALE GENOMIC DNA]</scope>
    <source>
        <strain evidence="2 3">10c7w1</strain>
    </source>
</reference>
<comment type="caution">
    <text evidence="2">The sequence shown here is derived from an EMBL/GenBank/DDBJ whole genome shotgun (WGS) entry which is preliminary data.</text>
</comment>
<dbReference type="AlphaFoldDB" id="A0AAW6RK39"/>
<accession>A0AAW6RK39</accession>
<sequence length="96" mass="9695">HKGPWAEADALAQAMSEFGQEGGQQAEGAPQPAAYVPSAWARRMLMAEDFSATAQAQRLAGALASFAPPAAASAQTSPASLEAQPGGFRPLLAASA</sequence>
<organism evidence="2 3">
    <name type="scientific">Ottowia cancrivicina</name>
    <dbReference type="NCBI Taxonomy" id="3040346"/>
    <lineage>
        <taxon>Bacteria</taxon>
        <taxon>Pseudomonadati</taxon>
        <taxon>Pseudomonadota</taxon>
        <taxon>Betaproteobacteria</taxon>
        <taxon>Burkholderiales</taxon>
        <taxon>Comamonadaceae</taxon>
        <taxon>Ottowia</taxon>
    </lineage>
</organism>
<evidence type="ECO:0000313" key="2">
    <source>
        <dbReference type="EMBL" id="MDG9700635.1"/>
    </source>
</evidence>